<reference evidence="2 3" key="1">
    <citation type="submission" date="2018-07" db="EMBL/GenBank/DDBJ databases">
        <title>New species, Clostridium PI-S10-A1B.</title>
        <authorList>
            <person name="Krishna G."/>
            <person name="Summeta K."/>
            <person name="Shikha S."/>
            <person name="Prabhu P.B."/>
            <person name="Suresh K."/>
        </authorList>
    </citation>
    <scope>NUCLEOTIDE SEQUENCE [LARGE SCALE GENOMIC DNA]</scope>
    <source>
        <strain evidence="2 3">PI-S10-A1B</strain>
    </source>
</reference>
<dbReference type="Proteomes" id="UP000260680">
    <property type="component" value="Unassembled WGS sequence"/>
</dbReference>
<proteinExistence type="predicted"/>
<dbReference type="RefSeq" id="WP_117418245.1">
    <property type="nucleotide sequence ID" value="NZ_QOHO01000057.1"/>
</dbReference>
<comment type="caution">
    <text evidence="2">The sequence shown here is derived from an EMBL/GenBank/DDBJ whole genome shotgun (WGS) entry which is preliminary data.</text>
</comment>
<sequence length="104" mass="11992">MVNTIIRIELFRHFVQPRHTAFTTTRIKGNIALRHRKGQRESAPRGDKPPAYGHNPSQSGQLDALVLKAADFVFTRKVGCFCFFVRYYRARGPPIQDFALKILY</sequence>
<gene>
    <name evidence="2" type="ORF">DS742_17350</name>
</gene>
<evidence type="ECO:0000256" key="1">
    <source>
        <dbReference type="SAM" id="MobiDB-lite"/>
    </source>
</evidence>
<dbReference type="EMBL" id="QOHO01000057">
    <property type="protein sequence ID" value="RFZ77582.1"/>
    <property type="molecule type" value="Genomic_DNA"/>
</dbReference>
<dbReference type="OrthoDB" id="9974680at2"/>
<feature type="region of interest" description="Disordered" evidence="1">
    <location>
        <begin position="33"/>
        <end position="57"/>
    </location>
</feature>
<feature type="compositionally biased region" description="Basic and acidic residues" evidence="1">
    <location>
        <begin position="39"/>
        <end position="48"/>
    </location>
</feature>
<organism evidence="2 3">
    <name type="scientific">Lacrimispora amygdalina</name>
    <dbReference type="NCBI Taxonomy" id="253257"/>
    <lineage>
        <taxon>Bacteria</taxon>
        <taxon>Bacillati</taxon>
        <taxon>Bacillota</taxon>
        <taxon>Clostridia</taxon>
        <taxon>Lachnospirales</taxon>
        <taxon>Lachnospiraceae</taxon>
        <taxon>Lacrimispora</taxon>
    </lineage>
</organism>
<accession>A0A3E2N9C2</accession>
<evidence type="ECO:0000313" key="3">
    <source>
        <dbReference type="Proteomes" id="UP000260680"/>
    </source>
</evidence>
<dbReference type="AlphaFoldDB" id="A0A3E2N9C2"/>
<evidence type="ECO:0000313" key="2">
    <source>
        <dbReference type="EMBL" id="RFZ77582.1"/>
    </source>
</evidence>
<protein>
    <submittedName>
        <fullName evidence="2">Uncharacterized protein</fullName>
    </submittedName>
</protein>
<name>A0A3E2N9C2_9FIRM</name>